<sequence>TTYVQERTIAFLERYAKGDYGDKPFYLHCSFTFFNLSIS</sequence>
<reference evidence="1" key="1">
    <citation type="journal article" date="2014" name="Front. Microbiol.">
        <title>High frequency of phylogenetically diverse reductive dehalogenase-homologous genes in deep subseafloor sedimentary metagenomes.</title>
        <authorList>
            <person name="Kawai M."/>
            <person name="Futagami T."/>
            <person name="Toyoda A."/>
            <person name="Takaki Y."/>
            <person name="Nishi S."/>
            <person name="Hori S."/>
            <person name="Arai W."/>
            <person name="Tsubouchi T."/>
            <person name="Morono Y."/>
            <person name="Uchiyama I."/>
            <person name="Ito T."/>
            <person name="Fujiyama A."/>
            <person name="Inagaki F."/>
            <person name="Takami H."/>
        </authorList>
    </citation>
    <scope>NUCLEOTIDE SEQUENCE</scope>
    <source>
        <strain evidence="1">Expedition CK06-06</strain>
    </source>
</reference>
<dbReference type="AlphaFoldDB" id="X1A237"/>
<organism evidence="1">
    <name type="scientific">marine sediment metagenome</name>
    <dbReference type="NCBI Taxonomy" id="412755"/>
    <lineage>
        <taxon>unclassified sequences</taxon>
        <taxon>metagenomes</taxon>
        <taxon>ecological metagenomes</taxon>
    </lineage>
</organism>
<comment type="caution">
    <text evidence="1">The sequence shown here is derived from an EMBL/GenBank/DDBJ whole genome shotgun (WGS) entry which is preliminary data.</text>
</comment>
<gene>
    <name evidence="1" type="ORF">S01H4_27255</name>
</gene>
<proteinExistence type="predicted"/>
<dbReference type="EMBL" id="BART01013286">
    <property type="protein sequence ID" value="GAG75809.1"/>
    <property type="molecule type" value="Genomic_DNA"/>
</dbReference>
<accession>X1A237</accession>
<protein>
    <submittedName>
        <fullName evidence="1">Uncharacterized protein</fullName>
    </submittedName>
</protein>
<feature type="non-terminal residue" evidence="1">
    <location>
        <position position="1"/>
    </location>
</feature>
<name>X1A237_9ZZZZ</name>
<evidence type="ECO:0000313" key="1">
    <source>
        <dbReference type="EMBL" id="GAG75809.1"/>
    </source>
</evidence>